<sequence>MPRLKRLMSSAVRWGWFGLLVLFAFGYLVAGLSQPTGNAPIPDPSNPDPSKQSVADMSASDSLGSSRAELDQVWRDSLAEKGFASAPPADWLTVCRRVSLAMVGSGLSLEEIRGLEGIPETERVPRHLANLMNDSRFHHYWGERWTRFLVGTDEGQFIVYRRRRFRIWLSEQFAADVRYDDLVRRLITAEGLWTDRPEVNFLTSTFDSNDNSPDPVRLAARTSRAFLGLRIDCLQCHDDFLGNVSLGDIDDPREGLQTDFHQLAAFFTSAKNNGLQGVKSGKPKYQYQYLNAEEETDVEPAVPYQAGLLPADGNARDRLATWITSPENRQAARAAVSHVWALMYGRPPGESVDNLPLDSTSNPMVEWLTDDFVANDFDLRRLIRLIVRSAAFGVDSRAPFDVTDAMDSAGAVFPLVRLRPEQVAGSMFQAARIKRTDRESSLILQLTTLTGNNEFVSRYGDIGEDEFTTDSVTITQRLLMMNGKMLRELTEDNPVLNTTAHVRMFSADDNAVVDSVYLCVLNRYPTADEQAHFVNRLSQSNNRGKAVEDVMWVLLNSSELAWNH</sequence>
<comment type="caution">
    <text evidence="4">The sequence shown here is derived from an EMBL/GenBank/DDBJ whole genome shotgun (WGS) entry which is preliminary data.</text>
</comment>
<reference evidence="4 5" key="1">
    <citation type="submission" date="2019-02" db="EMBL/GenBank/DDBJ databases">
        <title>Deep-cultivation of Planctomycetes and their phenomic and genomic characterization uncovers novel biology.</title>
        <authorList>
            <person name="Wiegand S."/>
            <person name="Jogler M."/>
            <person name="Boedeker C."/>
            <person name="Pinto D."/>
            <person name="Vollmers J."/>
            <person name="Rivas-Marin E."/>
            <person name="Kohn T."/>
            <person name="Peeters S.H."/>
            <person name="Heuer A."/>
            <person name="Rast P."/>
            <person name="Oberbeckmann S."/>
            <person name="Bunk B."/>
            <person name="Jeske O."/>
            <person name="Meyerdierks A."/>
            <person name="Storesund J.E."/>
            <person name="Kallscheuer N."/>
            <person name="Luecker S."/>
            <person name="Lage O.M."/>
            <person name="Pohl T."/>
            <person name="Merkel B.J."/>
            <person name="Hornburger P."/>
            <person name="Mueller R.-W."/>
            <person name="Bruemmer F."/>
            <person name="Labrenz M."/>
            <person name="Spormann A.M."/>
            <person name="Op Den Camp H."/>
            <person name="Overmann J."/>
            <person name="Amann R."/>
            <person name="Jetten M.S.M."/>
            <person name="Mascher T."/>
            <person name="Medema M.H."/>
            <person name="Devos D.P."/>
            <person name="Kaster A.-K."/>
            <person name="Ovreas L."/>
            <person name="Rohde M."/>
            <person name="Galperin M.Y."/>
            <person name="Jogler C."/>
        </authorList>
    </citation>
    <scope>NUCLEOTIDE SEQUENCE [LARGE SCALE GENOMIC DNA]</scope>
    <source>
        <strain evidence="4 5">Poly51</strain>
    </source>
</reference>
<feature type="domain" description="DUF1553" evidence="3">
    <location>
        <begin position="316"/>
        <end position="432"/>
    </location>
</feature>
<accession>A0A5C6EK07</accession>
<organism evidence="4 5">
    <name type="scientific">Rubripirellula tenax</name>
    <dbReference type="NCBI Taxonomy" id="2528015"/>
    <lineage>
        <taxon>Bacteria</taxon>
        <taxon>Pseudomonadati</taxon>
        <taxon>Planctomycetota</taxon>
        <taxon>Planctomycetia</taxon>
        <taxon>Pirellulales</taxon>
        <taxon>Pirellulaceae</taxon>
        <taxon>Rubripirellula</taxon>
    </lineage>
</organism>
<dbReference type="AlphaFoldDB" id="A0A5C6EK07"/>
<evidence type="ECO:0000259" key="3">
    <source>
        <dbReference type="Pfam" id="PF07587"/>
    </source>
</evidence>
<evidence type="ECO:0000259" key="2">
    <source>
        <dbReference type="Pfam" id="PF07583"/>
    </source>
</evidence>
<proteinExistence type="predicted"/>
<keyword evidence="5" id="KW-1185">Reference proteome</keyword>
<dbReference type="Proteomes" id="UP000318288">
    <property type="component" value="Unassembled WGS sequence"/>
</dbReference>
<feature type="compositionally biased region" description="Polar residues" evidence="1">
    <location>
        <begin position="48"/>
        <end position="65"/>
    </location>
</feature>
<evidence type="ECO:0000256" key="1">
    <source>
        <dbReference type="SAM" id="MobiDB-lite"/>
    </source>
</evidence>
<evidence type="ECO:0008006" key="6">
    <source>
        <dbReference type="Google" id="ProtNLM"/>
    </source>
</evidence>
<dbReference type="EMBL" id="SJPW01000007">
    <property type="protein sequence ID" value="TWU47609.1"/>
    <property type="molecule type" value="Genomic_DNA"/>
</dbReference>
<dbReference type="OrthoDB" id="289126at2"/>
<evidence type="ECO:0000313" key="4">
    <source>
        <dbReference type="EMBL" id="TWU47609.1"/>
    </source>
</evidence>
<dbReference type="PANTHER" id="PTHR35889:SF3">
    <property type="entry name" value="F-BOX DOMAIN-CONTAINING PROTEIN"/>
    <property type="match status" value="1"/>
</dbReference>
<dbReference type="InterPro" id="IPR011444">
    <property type="entry name" value="DUF1549"/>
</dbReference>
<gene>
    <name evidence="4" type="ORF">Poly51_54090</name>
</gene>
<evidence type="ECO:0000313" key="5">
    <source>
        <dbReference type="Proteomes" id="UP000318288"/>
    </source>
</evidence>
<dbReference type="InterPro" id="IPR022655">
    <property type="entry name" value="DUF1553"/>
</dbReference>
<feature type="domain" description="DUF1549" evidence="2">
    <location>
        <begin position="70"/>
        <end position="269"/>
    </location>
</feature>
<dbReference type="Pfam" id="PF07587">
    <property type="entry name" value="PSD1"/>
    <property type="match status" value="1"/>
</dbReference>
<feature type="region of interest" description="Disordered" evidence="1">
    <location>
        <begin position="39"/>
        <end position="66"/>
    </location>
</feature>
<protein>
    <recommendedName>
        <fullName evidence="6">Cytochrome c domain-containing protein</fullName>
    </recommendedName>
</protein>
<dbReference type="Pfam" id="PF07583">
    <property type="entry name" value="PSCyt2"/>
    <property type="match status" value="1"/>
</dbReference>
<dbReference type="PANTHER" id="PTHR35889">
    <property type="entry name" value="CYCLOINULO-OLIGOSACCHARIDE FRUCTANOTRANSFERASE-RELATED"/>
    <property type="match status" value="1"/>
</dbReference>
<name>A0A5C6EK07_9BACT</name>